<keyword evidence="1" id="KW-0812">Transmembrane</keyword>
<feature type="transmembrane region" description="Helical" evidence="1">
    <location>
        <begin position="68"/>
        <end position="91"/>
    </location>
</feature>
<reference evidence="2 3" key="1">
    <citation type="journal article" date="2018" name="Environ. Microbiol.">
        <title>Novel energy conservation strategies and behaviour of Pelotomaculum schinkii driving syntrophic propionate catabolism.</title>
        <authorList>
            <person name="Hidalgo-Ahumada C.A.P."/>
            <person name="Nobu M.K."/>
            <person name="Narihiro T."/>
            <person name="Tamaki H."/>
            <person name="Liu W.T."/>
            <person name="Kamagata Y."/>
            <person name="Stams A.J.M."/>
            <person name="Imachi H."/>
            <person name="Sousa D.Z."/>
        </authorList>
    </citation>
    <scope>NUCLEOTIDE SEQUENCE [LARGE SCALE GENOMIC DNA]</scope>
    <source>
        <strain evidence="2 3">MGP</strain>
    </source>
</reference>
<evidence type="ECO:0000313" key="2">
    <source>
        <dbReference type="EMBL" id="TEB09372.1"/>
    </source>
</evidence>
<dbReference type="Proteomes" id="UP000297597">
    <property type="component" value="Unassembled WGS sequence"/>
</dbReference>
<organism evidence="2 3">
    <name type="scientific">Pelotomaculum propionicicum</name>
    <dbReference type="NCBI Taxonomy" id="258475"/>
    <lineage>
        <taxon>Bacteria</taxon>
        <taxon>Bacillati</taxon>
        <taxon>Bacillota</taxon>
        <taxon>Clostridia</taxon>
        <taxon>Eubacteriales</taxon>
        <taxon>Desulfotomaculaceae</taxon>
        <taxon>Pelotomaculum</taxon>
    </lineage>
</organism>
<protein>
    <submittedName>
        <fullName evidence="2">Uncharacterized protein</fullName>
    </submittedName>
</protein>
<dbReference type="EMBL" id="QFFZ01000050">
    <property type="protein sequence ID" value="TEB09372.1"/>
    <property type="molecule type" value="Genomic_DNA"/>
</dbReference>
<name>A0A4Y7RL06_9FIRM</name>
<feature type="transmembrane region" description="Helical" evidence="1">
    <location>
        <begin position="97"/>
        <end position="116"/>
    </location>
</feature>
<feature type="transmembrane region" description="Helical" evidence="1">
    <location>
        <begin position="39"/>
        <end position="56"/>
    </location>
</feature>
<accession>A0A4Y7RL06</accession>
<evidence type="ECO:0000313" key="3">
    <source>
        <dbReference type="Proteomes" id="UP000297597"/>
    </source>
</evidence>
<dbReference type="RefSeq" id="WP_134215131.1">
    <property type="nucleotide sequence ID" value="NZ_QFFZ01000050.1"/>
</dbReference>
<comment type="caution">
    <text evidence="2">The sequence shown here is derived from an EMBL/GenBank/DDBJ whole genome shotgun (WGS) entry which is preliminary data.</text>
</comment>
<feature type="transmembrane region" description="Helical" evidence="1">
    <location>
        <begin position="193"/>
        <end position="215"/>
    </location>
</feature>
<keyword evidence="3" id="KW-1185">Reference proteome</keyword>
<feature type="transmembrane region" description="Helical" evidence="1">
    <location>
        <begin position="152"/>
        <end position="172"/>
    </location>
</feature>
<gene>
    <name evidence="2" type="ORF">Pmgp_03193</name>
</gene>
<keyword evidence="1" id="KW-1133">Transmembrane helix</keyword>
<evidence type="ECO:0000256" key="1">
    <source>
        <dbReference type="SAM" id="Phobius"/>
    </source>
</evidence>
<proteinExistence type="predicted"/>
<sequence>MRLEKQNLIKQLPLASALLYAAAITAAEAVTGSAVFIHINIYITDAAALWAAALLMSRAIREHNGKELLYTALGMSCLTLGNFYFLLLDIVSFEYDVISVGLFAKVCCYLFFIAVLSAQKPFRMKRAAAVDIGSFAVAATCAYAVITNSYLVINLSVILLNLLCAVLAAGLLRYPRRVRFFAQVTLFLAVKDILSVFSVLSFATDSLSPALYILIVRSALLMGEEEENA</sequence>
<feature type="transmembrane region" description="Helical" evidence="1">
    <location>
        <begin position="128"/>
        <end position="146"/>
    </location>
</feature>
<keyword evidence="1" id="KW-0472">Membrane</keyword>
<dbReference type="AlphaFoldDB" id="A0A4Y7RL06"/>